<dbReference type="CDD" id="cd06223">
    <property type="entry name" value="PRTases_typeI"/>
    <property type="match status" value="1"/>
</dbReference>
<dbReference type="AlphaFoldDB" id="A0AAU4K651"/>
<dbReference type="InterPro" id="IPR000836">
    <property type="entry name" value="PRTase_dom"/>
</dbReference>
<organism evidence="2 3">
    <name type="scientific">Williamsia herbipolensis</name>
    <dbReference type="NCBI Taxonomy" id="1603258"/>
    <lineage>
        <taxon>Bacteria</taxon>
        <taxon>Bacillati</taxon>
        <taxon>Actinomycetota</taxon>
        <taxon>Actinomycetes</taxon>
        <taxon>Mycobacteriales</taxon>
        <taxon>Nocardiaceae</taxon>
        <taxon>Williamsia</taxon>
    </lineage>
</organism>
<evidence type="ECO:0000313" key="3">
    <source>
        <dbReference type="Proteomes" id="UP001432128"/>
    </source>
</evidence>
<keyword evidence="3" id="KW-1185">Reference proteome</keyword>
<proteinExistence type="inferred from homology"/>
<evidence type="ECO:0000256" key="1">
    <source>
        <dbReference type="ARBA" id="ARBA00008007"/>
    </source>
</evidence>
<dbReference type="Gene3D" id="3.40.50.2020">
    <property type="match status" value="1"/>
</dbReference>
<dbReference type="SUPFAM" id="SSF53271">
    <property type="entry name" value="PRTase-like"/>
    <property type="match status" value="1"/>
</dbReference>
<name>A0AAU4K651_9NOCA</name>
<gene>
    <name evidence="2" type="ORF">OG579_06965</name>
</gene>
<protein>
    <submittedName>
        <fullName evidence="2">ComF family protein</fullName>
    </submittedName>
</protein>
<dbReference type="InterPro" id="IPR051910">
    <property type="entry name" value="ComF/GntX_DNA_util-trans"/>
</dbReference>
<evidence type="ECO:0000313" key="2">
    <source>
        <dbReference type="EMBL" id="WUM21518.1"/>
    </source>
</evidence>
<dbReference type="KEGG" id="whr:OG579_06965"/>
<dbReference type="PANTHER" id="PTHR47505">
    <property type="entry name" value="DNA UTILIZATION PROTEIN YHGH"/>
    <property type="match status" value="1"/>
</dbReference>
<dbReference type="EMBL" id="CP108021">
    <property type="protein sequence ID" value="WUM21518.1"/>
    <property type="molecule type" value="Genomic_DNA"/>
</dbReference>
<comment type="similarity">
    <text evidence="1">Belongs to the ComF/GntX family.</text>
</comment>
<accession>A0AAU4K651</accession>
<dbReference type="PANTHER" id="PTHR47505:SF1">
    <property type="entry name" value="DNA UTILIZATION PROTEIN YHGH"/>
    <property type="match status" value="1"/>
</dbReference>
<reference evidence="2 3" key="1">
    <citation type="submission" date="2022-10" db="EMBL/GenBank/DDBJ databases">
        <title>The complete genomes of actinobacterial strains from the NBC collection.</title>
        <authorList>
            <person name="Joergensen T.S."/>
            <person name="Alvarez Arevalo M."/>
            <person name="Sterndorff E.B."/>
            <person name="Faurdal D."/>
            <person name="Vuksanovic O."/>
            <person name="Mourched A.-S."/>
            <person name="Charusanti P."/>
            <person name="Shaw S."/>
            <person name="Blin K."/>
            <person name="Weber T."/>
        </authorList>
    </citation>
    <scope>NUCLEOTIDE SEQUENCE [LARGE SCALE GENOMIC DNA]</scope>
    <source>
        <strain evidence="2 3">NBC_00319</strain>
    </source>
</reference>
<sequence>MSRWSTWLAGGRAVAHAAADLAVPLHCGGCSRPGTRWCDRCEATLRDDPVALTPRVPPPVSTWAVGRYVGPCRGAVLALKEHGRGDLVPILGAAVARDLVRLAVWSELPHTTGSLILVPAPTRWWAARRRGGDPVTAIARAAADLLGPRVAVVGALRTSMWAQDSAGLSARDRVDNLAHAISLTARRASLARLRAPDTAVVLLDDVLTTGATATESLRVLAAAGVGVHAVLVIAGA</sequence>
<dbReference type="InterPro" id="IPR029057">
    <property type="entry name" value="PRTase-like"/>
</dbReference>
<dbReference type="RefSeq" id="WP_328858564.1">
    <property type="nucleotide sequence ID" value="NZ_CP108021.1"/>
</dbReference>
<dbReference type="Proteomes" id="UP001432128">
    <property type="component" value="Chromosome"/>
</dbReference>